<keyword evidence="1" id="KW-0812">Transmembrane</keyword>
<keyword evidence="1" id="KW-0472">Membrane</keyword>
<evidence type="ECO:0008006" key="4">
    <source>
        <dbReference type="Google" id="ProtNLM"/>
    </source>
</evidence>
<evidence type="ECO:0000256" key="1">
    <source>
        <dbReference type="SAM" id="Phobius"/>
    </source>
</evidence>
<evidence type="ECO:0000313" key="2">
    <source>
        <dbReference type="EMBL" id="MCR1900263.1"/>
    </source>
</evidence>
<feature type="transmembrane region" description="Helical" evidence="1">
    <location>
        <begin position="20"/>
        <end position="46"/>
    </location>
</feature>
<dbReference type="Proteomes" id="UP001205748">
    <property type="component" value="Unassembled WGS sequence"/>
</dbReference>
<dbReference type="EMBL" id="JANKAS010000024">
    <property type="protein sequence ID" value="MCR1900263.1"/>
    <property type="molecule type" value="Genomic_DNA"/>
</dbReference>
<reference evidence="2" key="1">
    <citation type="submission" date="2022-07" db="EMBL/GenBank/DDBJ databases">
        <title>Enhanced cultured diversity of the mouse gut microbiota enables custom-made synthetic communities.</title>
        <authorList>
            <person name="Afrizal A."/>
        </authorList>
    </citation>
    <scope>NUCLEOTIDE SEQUENCE</scope>
    <source>
        <strain evidence="2">DSM 28593</strain>
    </source>
</reference>
<keyword evidence="1" id="KW-1133">Transmembrane helix</keyword>
<dbReference type="RefSeq" id="WP_257533456.1">
    <property type="nucleotide sequence ID" value="NZ_JANKAS010000024.1"/>
</dbReference>
<comment type="caution">
    <text evidence="2">The sequence shown here is derived from an EMBL/GenBank/DDBJ whole genome shotgun (WGS) entry which is preliminary data.</text>
</comment>
<protein>
    <recommendedName>
        <fullName evidence="4">DUF2953 domain-containing protein</fullName>
    </recommendedName>
</protein>
<keyword evidence="3" id="KW-1185">Reference proteome</keyword>
<accession>A0AAE3HK76</accession>
<evidence type="ECO:0000313" key="3">
    <source>
        <dbReference type="Proteomes" id="UP001205748"/>
    </source>
</evidence>
<organism evidence="2 3">
    <name type="scientific">Irregularibacter muris</name>
    <dbReference type="NCBI Taxonomy" id="1796619"/>
    <lineage>
        <taxon>Bacteria</taxon>
        <taxon>Bacillati</taxon>
        <taxon>Bacillota</taxon>
        <taxon>Clostridia</taxon>
        <taxon>Eubacteriales</taxon>
        <taxon>Eubacteriaceae</taxon>
        <taxon>Irregularibacter</taxon>
    </lineage>
</organism>
<name>A0AAE3HK76_9FIRM</name>
<dbReference type="AlphaFoldDB" id="A0AAE3HK76"/>
<gene>
    <name evidence="2" type="ORF">NSA47_14955</name>
</gene>
<sequence length="222" mass="26258">MEKNDIIRISNKLFKGINMLVVKILIILLFILFFLLLFILFIPFVYKFQGRGLDEKSISYSLDWFFGLFGYSGCYALNQGLESSINILGFKIKIKEKDKRKKEKAKRIKKKKEKKNKKKALSTEAIQYIMKSMKKILLHLRPDKIEGYGRLGFDDPYYTGMTCLFVESSRGLGWHHLNLDYVFEDEIYEGEIYIEGRIFIVYILYIVIRLLLNRSVRKLIVH</sequence>
<feature type="transmembrane region" description="Helical" evidence="1">
    <location>
        <begin position="192"/>
        <end position="212"/>
    </location>
</feature>
<proteinExistence type="predicted"/>